<comment type="subunit">
    <text evidence="9">Homodimer.</text>
</comment>
<comment type="caution">
    <text evidence="11">The sequence shown here is derived from an EMBL/GenBank/DDBJ whole genome shotgun (WGS) entry which is preliminary data.</text>
</comment>
<dbReference type="SMART" id="SM00116">
    <property type="entry name" value="CBS"/>
    <property type="match status" value="2"/>
</dbReference>
<comment type="caution">
    <text evidence="9">Lacks conserved residue(s) required for the propagation of feature annotation.</text>
</comment>
<name>A0A939D860_CLOAM</name>
<keyword evidence="5 9" id="KW-0460">Magnesium</keyword>
<reference evidence="11" key="1">
    <citation type="submission" date="2021-02" db="EMBL/GenBank/DDBJ databases">
        <title>Abyssanaerobacter marinus gen.nov., sp., nov, anaerobic bacterium isolated from the Onnuri vent field of Indian Ocean and suggestion of Mogibacteriaceae fam. nov., and proposal of reclassification of ambiguous this family's genus member.</title>
        <authorList>
            <person name="Kim Y.J."/>
            <person name="Yang J.-A."/>
        </authorList>
    </citation>
    <scope>NUCLEOTIDE SEQUENCE</scope>
    <source>
        <strain evidence="11">DSM 2634</strain>
    </source>
</reference>
<dbReference type="EMBL" id="JAFJZZ010000001">
    <property type="protein sequence ID" value="MBN7772896.1"/>
    <property type="molecule type" value="Genomic_DNA"/>
</dbReference>
<accession>A0A939D860</accession>
<proteinExistence type="inferred from homology"/>
<feature type="transmembrane region" description="Helical" evidence="9">
    <location>
        <begin position="426"/>
        <end position="447"/>
    </location>
</feature>
<comment type="similarity">
    <text evidence="2 9">Belongs to the SLC41A transporter family.</text>
</comment>
<sequence>MLEEILALLQEKKYGKARDILLQNNEVDIAEILEEIMENLGVEKTVIIFRTLPKSVSVEVFSYLPIDDQLELIHVITDKEIKFIMDELAFDDMIDVLEELPANVVDKILEKTSKDERKLINTFLNYPDNCAGSLMTPDYISLQKNMTVAEALAYIKKEGMDSETVYTCYVKDNGRKLLGIVSLRNLVISEDNLQIDELMHEDFVSVNVYDDREKVSETFRKYGFLAIPVVDKEERLVGIITVDDILDVIEEETTEDIERMAGVIDHSDKEYLDMSVFHHVKSRIPWLFVLMCSYVITGGIIASFQDMLSSVISLVAYMPMLMGTGGNSGSQSATLIIRGMSVDELELSDFGRVLWKEVRVSIIVGVILSSLNFARICWLDGQGPWVALTVCGAMLVIVIAAKVIGSMLPMLAKKIGIDPALMATPMISSLTDMVSVVTYFLMASVILGI</sequence>
<evidence type="ECO:0000256" key="4">
    <source>
        <dbReference type="ARBA" id="ARBA00022692"/>
    </source>
</evidence>
<evidence type="ECO:0000256" key="1">
    <source>
        <dbReference type="ARBA" id="ARBA00004141"/>
    </source>
</evidence>
<keyword evidence="4 9" id="KW-0812">Transmembrane</keyword>
<evidence type="ECO:0000256" key="8">
    <source>
        <dbReference type="PROSITE-ProRule" id="PRU00703"/>
    </source>
</evidence>
<dbReference type="SMART" id="SM00924">
    <property type="entry name" value="MgtE_N"/>
    <property type="match status" value="1"/>
</dbReference>
<feature type="domain" description="CBS" evidence="10">
    <location>
        <begin position="199"/>
        <end position="255"/>
    </location>
</feature>
<keyword evidence="6 9" id="KW-1133">Transmembrane helix</keyword>
<keyword evidence="3 9" id="KW-0813">Transport</keyword>
<dbReference type="GO" id="GO:0015095">
    <property type="term" value="F:magnesium ion transmembrane transporter activity"/>
    <property type="evidence" value="ECO:0007669"/>
    <property type="project" value="UniProtKB-UniRule"/>
</dbReference>
<dbReference type="PROSITE" id="PS51371">
    <property type="entry name" value="CBS"/>
    <property type="match status" value="2"/>
</dbReference>
<dbReference type="InterPro" id="IPR036739">
    <property type="entry name" value="SLC41_membr_dom_sf"/>
</dbReference>
<organism evidence="11 12">
    <name type="scientific">Clostridium aminobutyricum</name>
    <dbReference type="NCBI Taxonomy" id="33953"/>
    <lineage>
        <taxon>Bacteria</taxon>
        <taxon>Bacillati</taxon>
        <taxon>Bacillota</taxon>
        <taxon>Clostridia</taxon>
        <taxon>Eubacteriales</taxon>
        <taxon>Clostridiaceae</taxon>
        <taxon>Clostridium</taxon>
    </lineage>
</organism>
<dbReference type="Pfam" id="PF01769">
    <property type="entry name" value="MgtE"/>
    <property type="match status" value="1"/>
</dbReference>
<evidence type="ECO:0000256" key="7">
    <source>
        <dbReference type="ARBA" id="ARBA00023136"/>
    </source>
</evidence>
<dbReference type="SUPFAM" id="SSF161093">
    <property type="entry name" value="MgtE membrane domain-like"/>
    <property type="match status" value="1"/>
</dbReference>
<dbReference type="PANTHER" id="PTHR43773:SF1">
    <property type="entry name" value="MAGNESIUM TRANSPORTER MGTE"/>
    <property type="match status" value="1"/>
</dbReference>
<dbReference type="InterPro" id="IPR038076">
    <property type="entry name" value="MgtE_N_sf"/>
</dbReference>
<dbReference type="Gene3D" id="1.10.357.20">
    <property type="entry name" value="SLC41 divalent cation transporters, integral membrane domain"/>
    <property type="match status" value="1"/>
</dbReference>
<dbReference type="SUPFAM" id="SSF54631">
    <property type="entry name" value="CBS-domain pair"/>
    <property type="match status" value="1"/>
</dbReference>
<dbReference type="GO" id="GO:0005886">
    <property type="term" value="C:plasma membrane"/>
    <property type="evidence" value="ECO:0007669"/>
    <property type="project" value="UniProtKB-SubCell"/>
</dbReference>
<feature type="transmembrane region" description="Helical" evidence="9">
    <location>
        <begin position="284"/>
        <end position="304"/>
    </location>
</feature>
<evidence type="ECO:0000313" key="12">
    <source>
        <dbReference type="Proteomes" id="UP000664545"/>
    </source>
</evidence>
<keyword evidence="9" id="KW-0479">Metal-binding</keyword>
<evidence type="ECO:0000256" key="5">
    <source>
        <dbReference type="ARBA" id="ARBA00022842"/>
    </source>
</evidence>
<dbReference type="InterPro" id="IPR006667">
    <property type="entry name" value="SLC41_membr_dom"/>
</dbReference>
<keyword evidence="12" id="KW-1185">Reference proteome</keyword>
<dbReference type="AlphaFoldDB" id="A0A939D860"/>
<feature type="domain" description="CBS" evidence="10">
    <location>
        <begin position="135"/>
        <end position="197"/>
    </location>
</feature>
<dbReference type="Pfam" id="PF03448">
    <property type="entry name" value="MgtE_N"/>
    <property type="match status" value="1"/>
</dbReference>
<keyword evidence="7 9" id="KW-0472">Membrane</keyword>
<gene>
    <name evidence="11" type="primary">mgtE</name>
    <name evidence="11" type="ORF">JYB65_05920</name>
</gene>
<evidence type="ECO:0000256" key="2">
    <source>
        <dbReference type="ARBA" id="ARBA00009749"/>
    </source>
</evidence>
<evidence type="ECO:0000256" key="6">
    <source>
        <dbReference type="ARBA" id="ARBA00022989"/>
    </source>
</evidence>
<dbReference type="InterPro" id="IPR006668">
    <property type="entry name" value="Mg_transptr_MgtE_intracell_dom"/>
</dbReference>
<protein>
    <recommendedName>
        <fullName evidence="9">Magnesium transporter MgtE</fullName>
    </recommendedName>
</protein>
<dbReference type="GO" id="GO:0046872">
    <property type="term" value="F:metal ion binding"/>
    <property type="evidence" value="ECO:0007669"/>
    <property type="project" value="UniProtKB-KW"/>
</dbReference>
<dbReference type="PANTHER" id="PTHR43773">
    <property type="entry name" value="MAGNESIUM TRANSPORTER MGTE"/>
    <property type="match status" value="1"/>
</dbReference>
<evidence type="ECO:0000259" key="10">
    <source>
        <dbReference type="PROSITE" id="PS51371"/>
    </source>
</evidence>
<feature type="transmembrane region" description="Helical" evidence="9">
    <location>
        <begin position="385"/>
        <end position="405"/>
    </location>
</feature>
<dbReference type="Gene3D" id="3.10.580.10">
    <property type="entry name" value="CBS-domain"/>
    <property type="match status" value="1"/>
</dbReference>
<dbReference type="CDD" id="cd04606">
    <property type="entry name" value="CBS_pair_Mg_transporter"/>
    <property type="match status" value="1"/>
</dbReference>
<evidence type="ECO:0000313" key="11">
    <source>
        <dbReference type="EMBL" id="MBN7772896.1"/>
    </source>
</evidence>
<feature type="transmembrane region" description="Helical" evidence="9">
    <location>
        <begin position="358"/>
        <end position="379"/>
    </location>
</feature>
<dbReference type="Pfam" id="PF00571">
    <property type="entry name" value="CBS"/>
    <property type="match status" value="2"/>
</dbReference>
<dbReference type="InterPro" id="IPR046342">
    <property type="entry name" value="CBS_dom_sf"/>
</dbReference>
<dbReference type="Gene3D" id="1.25.60.10">
    <property type="entry name" value="MgtE N-terminal domain-like"/>
    <property type="match status" value="1"/>
</dbReference>
<dbReference type="SUPFAM" id="SSF158791">
    <property type="entry name" value="MgtE N-terminal domain-like"/>
    <property type="match status" value="1"/>
</dbReference>
<keyword evidence="9" id="KW-1003">Cell membrane</keyword>
<dbReference type="NCBIfam" id="TIGR00400">
    <property type="entry name" value="mgtE"/>
    <property type="match status" value="1"/>
</dbReference>
<keyword evidence="8" id="KW-0129">CBS domain</keyword>
<dbReference type="InterPro" id="IPR006669">
    <property type="entry name" value="MgtE_transporter"/>
</dbReference>
<dbReference type="InterPro" id="IPR000644">
    <property type="entry name" value="CBS_dom"/>
</dbReference>
<evidence type="ECO:0000256" key="3">
    <source>
        <dbReference type="ARBA" id="ARBA00022448"/>
    </source>
</evidence>
<comment type="subcellular location">
    <subcellularLocation>
        <location evidence="9">Cell membrane</location>
        <topology evidence="9">Multi-pass membrane protein</topology>
    </subcellularLocation>
    <subcellularLocation>
        <location evidence="1">Membrane</location>
        <topology evidence="1">Multi-pass membrane protein</topology>
    </subcellularLocation>
</comment>
<evidence type="ECO:0000256" key="9">
    <source>
        <dbReference type="RuleBase" id="RU362011"/>
    </source>
</evidence>
<comment type="function">
    <text evidence="9">Acts as a magnesium transporter.</text>
</comment>
<dbReference type="Proteomes" id="UP000664545">
    <property type="component" value="Unassembled WGS sequence"/>
</dbReference>